<dbReference type="PROSITE" id="PS51186">
    <property type="entry name" value="GNAT"/>
    <property type="match status" value="1"/>
</dbReference>
<gene>
    <name evidence="2" type="ORF">DXB37_02990</name>
</gene>
<comment type="caution">
    <text evidence="2">The sequence shown here is derived from an EMBL/GenBank/DDBJ whole genome shotgun (WGS) entry which is preliminary data.</text>
</comment>
<dbReference type="PANTHER" id="PTHR43415:SF3">
    <property type="entry name" value="GNAT-FAMILY ACETYLTRANSFERASE"/>
    <property type="match status" value="1"/>
</dbReference>
<dbReference type="Proteomes" id="UP000260759">
    <property type="component" value="Unassembled WGS sequence"/>
</dbReference>
<sequence length="158" mass="18671">MEVSIRPLMMEDAYTSVKWRNDSEVFKYTGNTYNHEITIQDELSWIKNVIQAENEYRCAIIVDNQYVGNIYLTNIGNGSAVYHIFLGEKSIWGKGVARRASQLILKYAFDSLNLNKVELNVKMKNERAIELYKRIGFQEYSHDEKWIHMIIVKEWVQR</sequence>
<evidence type="ECO:0000313" key="3">
    <source>
        <dbReference type="Proteomes" id="UP000260759"/>
    </source>
</evidence>
<reference evidence="2 3" key="1">
    <citation type="submission" date="2018-08" db="EMBL/GenBank/DDBJ databases">
        <title>A genome reference for cultivated species of the human gut microbiota.</title>
        <authorList>
            <person name="Zou Y."/>
            <person name="Xue W."/>
            <person name="Luo G."/>
        </authorList>
    </citation>
    <scope>NUCLEOTIDE SEQUENCE [LARGE SCALE GENOMIC DNA]</scope>
    <source>
        <strain evidence="2 3">OM03-4</strain>
    </source>
</reference>
<protein>
    <submittedName>
        <fullName evidence="2">N-acetyltransferase</fullName>
    </submittedName>
</protein>
<dbReference type="Pfam" id="PF13302">
    <property type="entry name" value="Acetyltransf_3"/>
    <property type="match status" value="1"/>
</dbReference>
<dbReference type="SUPFAM" id="SSF55729">
    <property type="entry name" value="Acyl-CoA N-acyltransferases (Nat)"/>
    <property type="match status" value="1"/>
</dbReference>
<name>A0A3E5F4Z0_BACUN</name>
<accession>A0A3E5F4Z0</accession>
<dbReference type="AlphaFoldDB" id="A0A3E5F4Z0"/>
<dbReference type="Gene3D" id="3.40.630.30">
    <property type="match status" value="1"/>
</dbReference>
<evidence type="ECO:0000313" key="2">
    <source>
        <dbReference type="EMBL" id="RGN96632.1"/>
    </source>
</evidence>
<dbReference type="PANTHER" id="PTHR43415">
    <property type="entry name" value="SPERMIDINE N(1)-ACETYLTRANSFERASE"/>
    <property type="match status" value="1"/>
</dbReference>
<keyword evidence="2" id="KW-0808">Transferase</keyword>
<organism evidence="2 3">
    <name type="scientific">Bacteroides uniformis</name>
    <dbReference type="NCBI Taxonomy" id="820"/>
    <lineage>
        <taxon>Bacteria</taxon>
        <taxon>Pseudomonadati</taxon>
        <taxon>Bacteroidota</taxon>
        <taxon>Bacteroidia</taxon>
        <taxon>Bacteroidales</taxon>
        <taxon>Bacteroidaceae</taxon>
        <taxon>Bacteroides</taxon>
    </lineage>
</organism>
<evidence type="ECO:0000259" key="1">
    <source>
        <dbReference type="PROSITE" id="PS51186"/>
    </source>
</evidence>
<feature type="domain" description="N-acetyltransferase" evidence="1">
    <location>
        <begin position="3"/>
        <end position="157"/>
    </location>
</feature>
<dbReference type="GO" id="GO:0016747">
    <property type="term" value="F:acyltransferase activity, transferring groups other than amino-acyl groups"/>
    <property type="evidence" value="ECO:0007669"/>
    <property type="project" value="InterPro"/>
</dbReference>
<dbReference type="RefSeq" id="WP_117599564.1">
    <property type="nucleotide sequence ID" value="NZ_QSVA01000002.1"/>
</dbReference>
<dbReference type="EMBL" id="QSVA01000002">
    <property type="protein sequence ID" value="RGN96632.1"/>
    <property type="molecule type" value="Genomic_DNA"/>
</dbReference>
<dbReference type="InterPro" id="IPR000182">
    <property type="entry name" value="GNAT_dom"/>
</dbReference>
<proteinExistence type="predicted"/>
<dbReference type="InterPro" id="IPR016181">
    <property type="entry name" value="Acyl_CoA_acyltransferase"/>
</dbReference>